<dbReference type="InterPro" id="IPR036291">
    <property type="entry name" value="NAD(P)-bd_dom_sf"/>
</dbReference>
<organism evidence="3 4">
    <name type="scientific">Prunus armeniaca</name>
    <name type="common">Apricot</name>
    <name type="synonym">Armeniaca vulgaris</name>
    <dbReference type="NCBI Taxonomy" id="36596"/>
    <lineage>
        <taxon>Eukaryota</taxon>
        <taxon>Viridiplantae</taxon>
        <taxon>Streptophyta</taxon>
        <taxon>Embryophyta</taxon>
        <taxon>Tracheophyta</taxon>
        <taxon>Spermatophyta</taxon>
        <taxon>Magnoliopsida</taxon>
        <taxon>eudicotyledons</taxon>
        <taxon>Gunneridae</taxon>
        <taxon>Pentapetalae</taxon>
        <taxon>rosids</taxon>
        <taxon>fabids</taxon>
        <taxon>Rosales</taxon>
        <taxon>Rosaceae</taxon>
        <taxon>Amygdaloideae</taxon>
        <taxon>Amygdaleae</taxon>
        <taxon>Prunus</taxon>
    </lineage>
</organism>
<name>A0A6J5UR47_PRUAR</name>
<dbReference type="PANTHER" id="PTHR43349:SF4">
    <property type="entry name" value="PINORESINOL REDUCTASE 1-RELATED"/>
    <property type="match status" value="1"/>
</dbReference>
<dbReference type="EMBL" id="CAEKDK010000005">
    <property type="protein sequence ID" value="CAB4279030.1"/>
    <property type="molecule type" value="Genomic_DNA"/>
</dbReference>
<dbReference type="InterPro" id="IPR050608">
    <property type="entry name" value="NmrA-type/Isoflavone_red_sf"/>
</dbReference>
<dbReference type="SUPFAM" id="SSF51735">
    <property type="entry name" value="NAD(P)-binding Rossmann-fold domains"/>
    <property type="match status" value="1"/>
</dbReference>
<protein>
    <recommendedName>
        <fullName evidence="2">NmrA-like domain-containing protein</fullName>
    </recommendedName>
</protein>
<dbReference type="GO" id="GO:0009807">
    <property type="term" value="P:lignan biosynthetic process"/>
    <property type="evidence" value="ECO:0007669"/>
    <property type="project" value="UniProtKB-ARBA"/>
</dbReference>
<dbReference type="GO" id="GO:0010283">
    <property type="term" value="F:pinoresinol reductase activity"/>
    <property type="evidence" value="ECO:0007669"/>
    <property type="project" value="UniProtKB-ARBA"/>
</dbReference>
<proteinExistence type="inferred from homology"/>
<gene>
    <name evidence="3" type="ORF">CURHAP_LOCUS31055</name>
</gene>
<comment type="similarity">
    <text evidence="1">Belongs to the NmrA-type oxidoreductase family. Isoflavone reductase subfamily.</text>
</comment>
<evidence type="ECO:0000256" key="1">
    <source>
        <dbReference type="ARBA" id="ARBA00005725"/>
    </source>
</evidence>
<evidence type="ECO:0000313" key="4">
    <source>
        <dbReference type="Proteomes" id="UP000507222"/>
    </source>
</evidence>
<reference evidence="3 4" key="1">
    <citation type="submission" date="2020-05" db="EMBL/GenBank/DDBJ databases">
        <authorList>
            <person name="Campoy J."/>
            <person name="Schneeberger K."/>
            <person name="Spophaly S."/>
        </authorList>
    </citation>
    <scope>NUCLEOTIDE SEQUENCE [LARGE SCALE GENOMIC DNA]</scope>
    <source>
        <strain evidence="3">PruArmRojPasFocal</strain>
    </source>
</reference>
<dbReference type="PANTHER" id="PTHR43349">
    <property type="entry name" value="PINORESINOL REDUCTASE-RELATED"/>
    <property type="match status" value="1"/>
</dbReference>
<accession>A0A6J5UR47</accession>
<feature type="domain" description="NmrA-like" evidence="2">
    <location>
        <begin position="5"/>
        <end position="103"/>
    </location>
</feature>
<evidence type="ECO:0000313" key="3">
    <source>
        <dbReference type="EMBL" id="CAB4279030.1"/>
    </source>
</evidence>
<sequence length="107" mass="12396">MYRAVSIVDEDDIAAYTIKTIDDPRTLNKTLYLRPPENELSQKQLVEMWEDLIGMKLEHISISEEDFLASMKGALTNFEIGEEGEEASKLYPEVNYTRVNEYIKIYA</sequence>
<dbReference type="Gene3D" id="3.90.25.10">
    <property type="entry name" value="UDP-galactose 4-epimerase, domain 1"/>
    <property type="match status" value="2"/>
</dbReference>
<dbReference type="Pfam" id="PF05368">
    <property type="entry name" value="NmrA"/>
    <property type="match status" value="1"/>
</dbReference>
<evidence type="ECO:0000259" key="2">
    <source>
        <dbReference type="Pfam" id="PF05368"/>
    </source>
</evidence>
<dbReference type="InterPro" id="IPR008030">
    <property type="entry name" value="NmrA-like"/>
</dbReference>
<dbReference type="AlphaFoldDB" id="A0A6J5UR47"/>
<dbReference type="Proteomes" id="UP000507222">
    <property type="component" value="Unassembled WGS sequence"/>
</dbReference>
<dbReference type="Gene3D" id="3.40.50.720">
    <property type="entry name" value="NAD(P)-binding Rossmann-like Domain"/>
    <property type="match status" value="2"/>
</dbReference>